<evidence type="ECO:0000256" key="3">
    <source>
        <dbReference type="ARBA" id="ARBA00022475"/>
    </source>
</evidence>
<protein>
    <submittedName>
        <fullName evidence="8">ABC transporter substrate-binding protein</fullName>
    </submittedName>
</protein>
<dbReference type="SUPFAM" id="SSF53213">
    <property type="entry name" value="LigB-like"/>
    <property type="match status" value="1"/>
</dbReference>
<dbReference type="AlphaFoldDB" id="A0A059UTF5"/>
<evidence type="ECO:0000256" key="5">
    <source>
        <dbReference type="ARBA" id="ARBA00022729"/>
    </source>
</evidence>
<dbReference type="RefSeq" id="WP_003259241.1">
    <property type="nucleotide sequence ID" value="NZ_CP007620.1"/>
</dbReference>
<dbReference type="Pfam" id="PF10518">
    <property type="entry name" value="TAT_signal"/>
    <property type="match status" value="1"/>
</dbReference>
<evidence type="ECO:0000256" key="6">
    <source>
        <dbReference type="ARBA" id="ARBA00023136"/>
    </source>
</evidence>
<evidence type="ECO:0000313" key="9">
    <source>
        <dbReference type="Proteomes" id="UP000050437"/>
    </source>
</evidence>
<dbReference type="OrthoDB" id="9789215at2"/>
<dbReference type="NCBIfam" id="TIGR01409">
    <property type="entry name" value="TAT_signal_seq"/>
    <property type="match status" value="1"/>
</dbReference>
<dbReference type="EMBL" id="LKKS01000061">
    <property type="protein sequence ID" value="KPM65897.1"/>
    <property type="molecule type" value="Genomic_DNA"/>
</dbReference>
<evidence type="ECO:0000256" key="4">
    <source>
        <dbReference type="ARBA" id="ARBA00022519"/>
    </source>
</evidence>
<keyword evidence="6" id="KW-0472">Membrane</keyword>
<evidence type="ECO:0000256" key="7">
    <source>
        <dbReference type="ARBA" id="ARBA00024031"/>
    </source>
</evidence>
<dbReference type="SUPFAM" id="SSF53850">
    <property type="entry name" value="Periplasmic binding protein-like II"/>
    <property type="match status" value="1"/>
</dbReference>
<evidence type="ECO:0000313" key="8">
    <source>
        <dbReference type="EMBL" id="KPM65897.1"/>
    </source>
</evidence>
<dbReference type="PANTHER" id="PTHR30024:SF43">
    <property type="entry name" value="BLL4572 PROTEIN"/>
    <property type="match status" value="1"/>
</dbReference>
<dbReference type="Gene3D" id="3.40.190.10">
    <property type="entry name" value="Periplasmic binding protein-like II"/>
    <property type="match status" value="2"/>
</dbReference>
<dbReference type="InterPro" id="IPR006311">
    <property type="entry name" value="TAT_signal"/>
</dbReference>
<dbReference type="InterPro" id="IPR019546">
    <property type="entry name" value="TAT_signal_bac_arc"/>
</dbReference>
<dbReference type="Pfam" id="PF13379">
    <property type="entry name" value="NMT1_2"/>
    <property type="match status" value="1"/>
</dbReference>
<dbReference type="Proteomes" id="UP000050437">
    <property type="component" value="Unassembled WGS sequence"/>
</dbReference>
<name>A0A059UTF5_PSEPU</name>
<proteinExistence type="inferred from homology"/>
<comment type="subcellular location">
    <subcellularLocation>
        <location evidence="1">Endomembrane system</location>
    </subcellularLocation>
</comment>
<accession>A0A059UTF5</accession>
<organism evidence="8 9">
    <name type="scientific">Pseudomonas putida</name>
    <name type="common">Arthrobacter siderocapsulatus</name>
    <dbReference type="NCBI Taxonomy" id="303"/>
    <lineage>
        <taxon>Bacteria</taxon>
        <taxon>Pseudomonadati</taxon>
        <taxon>Pseudomonadota</taxon>
        <taxon>Gammaproteobacteria</taxon>
        <taxon>Pseudomonadales</taxon>
        <taxon>Pseudomonadaceae</taxon>
        <taxon>Pseudomonas</taxon>
    </lineage>
</organism>
<reference evidence="8 9" key="1">
    <citation type="submission" date="2015-10" db="EMBL/GenBank/DDBJ databases">
        <title>Pseudomonas putida clinical strains.</title>
        <authorList>
            <person name="Molina L."/>
            <person name="Udaondo Z."/>
        </authorList>
    </citation>
    <scope>NUCLEOTIDE SEQUENCE [LARGE SCALE GENOMIC DNA]</scope>
    <source>
        <strain evidence="8 9">HB13667</strain>
    </source>
</reference>
<dbReference type="PANTHER" id="PTHR30024">
    <property type="entry name" value="ALIPHATIC SULFONATES-BINDING PROTEIN-RELATED"/>
    <property type="match status" value="1"/>
</dbReference>
<comment type="similarity">
    <text evidence="7">Belongs to the CmpA/NrtA family.</text>
</comment>
<dbReference type="GO" id="GO:0012505">
    <property type="term" value="C:endomembrane system"/>
    <property type="evidence" value="ECO:0007669"/>
    <property type="project" value="UniProtKB-SubCell"/>
</dbReference>
<dbReference type="PATRIC" id="fig|303.167.peg.3573"/>
<comment type="caution">
    <text evidence="8">The sequence shown here is derived from an EMBL/GenBank/DDBJ whole genome shotgun (WGS) entry which is preliminary data.</text>
</comment>
<dbReference type="CDD" id="cd13553">
    <property type="entry name" value="PBP2_NrtA_CpmA_like"/>
    <property type="match status" value="1"/>
</dbReference>
<dbReference type="PROSITE" id="PS51318">
    <property type="entry name" value="TAT"/>
    <property type="match status" value="1"/>
</dbReference>
<sequence>MCMDDCCSSSSRRDFLKLGAMLTAAGALPLLSSLQARAAAEPDAPVRIGYLPITDATPLLVAHNNGLFEAEGIKAERPVLLRSWAQVIEAFISGQVNVIHLLSPMTVWARYASKVPAKVVAWNHVGGSGLTVAPDISDMKQLGGKTVAIPFWYSIHNVVLQQMLDDNGLTPVSKPANAPLAGNEVNLLVLPPSDMPPALASKRIAGYIVAEPFNALAENLKVGRVQRFTGDVWRNHACCVVFMHEHDLNNRPEWSQKVVNAIVKAQHWTRDHRAEAAALLSKAGPNKYTPHEPAVLGKVLAPAAEDRAGYIASGAIRHQQWDEKRIDFQPYPFPSYTEELVKRLKTTLIEGDSAFLAGLDPAQTARDLVDDRFVRNAIATVGGPSVFGIADNFERSEEFAV</sequence>
<keyword evidence="5" id="KW-0732">Signal</keyword>
<gene>
    <name evidence="8" type="ORF">HB13667_10530</name>
</gene>
<evidence type="ECO:0000256" key="2">
    <source>
        <dbReference type="ARBA" id="ARBA00022448"/>
    </source>
</evidence>
<keyword evidence="3" id="KW-1003">Cell membrane</keyword>
<dbReference type="KEGG" id="ppud:DW66_3399"/>
<keyword evidence="2" id="KW-0813">Transport</keyword>
<dbReference type="InterPro" id="IPR044527">
    <property type="entry name" value="NrtA/CpmA_ABC-bd_dom"/>
</dbReference>
<keyword evidence="4" id="KW-0997">Cell inner membrane</keyword>
<evidence type="ECO:0000256" key="1">
    <source>
        <dbReference type="ARBA" id="ARBA00004308"/>
    </source>
</evidence>